<keyword evidence="6" id="KW-0175">Coiled coil</keyword>
<dbReference type="Gene3D" id="3.40.50.1980">
    <property type="entry name" value="Nitrogenase molybdenum iron protein domain"/>
    <property type="match status" value="2"/>
</dbReference>
<dbReference type="GO" id="GO:0030313">
    <property type="term" value="C:cell envelope"/>
    <property type="evidence" value="ECO:0007669"/>
    <property type="project" value="UniProtKB-SubCell"/>
</dbReference>
<evidence type="ECO:0000256" key="6">
    <source>
        <dbReference type="SAM" id="Coils"/>
    </source>
</evidence>
<proteinExistence type="inferred from homology"/>
<dbReference type="Pfam" id="PF01297">
    <property type="entry name" value="ZnuA"/>
    <property type="match status" value="2"/>
</dbReference>
<dbReference type="InterPro" id="IPR022435">
    <property type="entry name" value="Surface-anchored_actinobac"/>
</dbReference>
<dbReference type="AlphaFoldDB" id="A0A917IXR5"/>
<evidence type="ECO:0000313" key="9">
    <source>
        <dbReference type="Proteomes" id="UP000600171"/>
    </source>
</evidence>
<dbReference type="EMBL" id="BMDC01000005">
    <property type="protein sequence ID" value="GGH66884.1"/>
    <property type="molecule type" value="Genomic_DNA"/>
</dbReference>
<sequence length="505" mass="53543">MRKSLGILATLCLLLCTSCSAPTGSLKALGAGAEKPQVVATTAVIADLVRSVAGDRAQVTSLIPQGADPHSYEPSLRNIRDVAYADVAFTNGMLLEPNKLLKAVESNLPSDARQVAIAENIESYGGKLEPMVEDSSLDSIWLGLRVEAPHATSDSTDTVTFHAESAEGPGRMAAFITQTFGAVEVVASTEEAGSTDLPLAAHTHLSWGFTAPGEYRLTVSADAPEGYADVPGSAVHFVVGEDPSSAAARLGADTAILDAGHADLTAQVETGKLVIRTDTDGEVKEYDPAHTVIAVPSNTLQEIPAGSQYRFLGSGGDQVYLLAQAVVGKHVHGEIDPHLWHSVPNAIAAVQLIRDTLVAQDPAGANVYKKNAANLIEELENLDRELAETYGSLPQGAKNLVTTHDGYRYLATTYGLKVAGFVSPAPGSEPSIQQRHRLRQTVEDLHVPALYLEHGSLQVAPVLEQVGKETNTRVCELYSDSLDAQAPHYADMMRANAQTITTCSR</sequence>
<feature type="chain" id="PRO_5039226456" description="Anchored repeat ABC transporter, substrate-binding protein" evidence="7">
    <location>
        <begin position="22"/>
        <end position="505"/>
    </location>
</feature>
<comment type="similarity">
    <text evidence="5">Belongs to the bacterial solute-binding protein 9 family.</text>
</comment>
<evidence type="ECO:0000256" key="7">
    <source>
        <dbReference type="SAM" id="SignalP"/>
    </source>
</evidence>
<evidence type="ECO:0000256" key="3">
    <source>
        <dbReference type="ARBA" id="ARBA00022723"/>
    </source>
</evidence>
<dbReference type="GO" id="GO:0030001">
    <property type="term" value="P:metal ion transport"/>
    <property type="evidence" value="ECO:0007669"/>
    <property type="project" value="InterPro"/>
</dbReference>
<dbReference type="GO" id="GO:0046872">
    <property type="term" value="F:metal ion binding"/>
    <property type="evidence" value="ECO:0007669"/>
    <property type="project" value="UniProtKB-KW"/>
</dbReference>
<feature type="signal peptide" evidence="7">
    <location>
        <begin position="1"/>
        <end position="21"/>
    </location>
</feature>
<dbReference type="GO" id="GO:0007155">
    <property type="term" value="P:cell adhesion"/>
    <property type="evidence" value="ECO:0007669"/>
    <property type="project" value="InterPro"/>
</dbReference>
<dbReference type="NCBIfam" id="TIGR03772">
    <property type="entry name" value="anch_rpt_subst"/>
    <property type="match status" value="1"/>
</dbReference>
<name>A0A917IXR5_9MICC</name>
<protein>
    <recommendedName>
        <fullName evidence="10">Anchored repeat ABC transporter, substrate-binding protein</fullName>
    </recommendedName>
</protein>
<dbReference type="InterPro" id="IPR006127">
    <property type="entry name" value="ZnuA-like"/>
</dbReference>
<keyword evidence="4 7" id="KW-0732">Signal</keyword>
<keyword evidence="2 5" id="KW-0813">Transport</keyword>
<dbReference type="PANTHER" id="PTHR42953:SF1">
    <property type="entry name" value="METAL-BINDING PROTEIN HI_0362-RELATED"/>
    <property type="match status" value="1"/>
</dbReference>
<evidence type="ECO:0000313" key="8">
    <source>
        <dbReference type="EMBL" id="GGH66884.1"/>
    </source>
</evidence>
<gene>
    <name evidence="8" type="ORF">GCM10007359_21470</name>
</gene>
<reference evidence="8 9" key="1">
    <citation type="journal article" date="2014" name="Int. J. Syst. Evol. Microbiol.">
        <title>Complete genome sequence of Corynebacterium casei LMG S-19264T (=DSM 44701T), isolated from a smear-ripened cheese.</title>
        <authorList>
            <consortium name="US DOE Joint Genome Institute (JGI-PGF)"/>
            <person name="Walter F."/>
            <person name="Albersmeier A."/>
            <person name="Kalinowski J."/>
            <person name="Ruckert C."/>
        </authorList>
    </citation>
    <scope>NUCLEOTIDE SEQUENCE [LARGE SCALE GENOMIC DNA]</scope>
    <source>
        <strain evidence="8 9">CCM 8669</strain>
    </source>
</reference>
<evidence type="ECO:0000256" key="1">
    <source>
        <dbReference type="ARBA" id="ARBA00004196"/>
    </source>
</evidence>
<feature type="coiled-coil region" evidence="6">
    <location>
        <begin position="365"/>
        <end position="392"/>
    </location>
</feature>
<comment type="subcellular location">
    <subcellularLocation>
        <location evidence="1">Cell envelope</location>
    </subcellularLocation>
</comment>
<dbReference type="PRINTS" id="PR00691">
    <property type="entry name" value="ADHESINB"/>
</dbReference>
<evidence type="ECO:0000256" key="4">
    <source>
        <dbReference type="ARBA" id="ARBA00022729"/>
    </source>
</evidence>
<dbReference type="NCBIfam" id="TIGR03769">
    <property type="entry name" value="P_ac_wall_RPT"/>
    <property type="match status" value="1"/>
</dbReference>
<dbReference type="Proteomes" id="UP000600171">
    <property type="component" value="Unassembled WGS sequence"/>
</dbReference>
<keyword evidence="3" id="KW-0479">Metal-binding</keyword>
<keyword evidence="9" id="KW-1185">Reference proteome</keyword>
<dbReference type="SUPFAM" id="SSF53807">
    <property type="entry name" value="Helical backbone' metal receptor"/>
    <property type="match status" value="1"/>
</dbReference>
<dbReference type="PANTHER" id="PTHR42953">
    <property type="entry name" value="HIGH-AFFINITY ZINC UPTAKE SYSTEM PROTEIN ZNUA-RELATED"/>
    <property type="match status" value="1"/>
</dbReference>
<dbReference type="NCBIfam" id="NF038134">
    <property type="entry name" value="choice_anch_M"/>
    <property type="match status" value="1"/>
</dbReference>
<dbReference type="InterPro" id="IPR022434">
    <property type="entry name" value="ABC_LPXTG_lipo_actinobac"/>
</dbReference>
<evidence type="ECO:0000256" key="2">
    <source>
        <dbReference type="ARBA" id="ARBA00022448"/>
    </source>
</evidence>
<dbReference type="RefSeq" id="WP_188360382.1">
    <property type="nucleotide sequence ID" value="NZ_BMDC01000005.1"/>
</dbReference>
<evidence type="ECO:0008006" key="10">
    <source>
        <dbReference type="Google" id="ProtNLM"/>
    </source>
</evidence>
<evidence type="ECO:0000256" key="5">
    <source>
        <dbReference type="RuleBase" id="RU003512"/>
    </source>
</evidence>
<comment type="caution">
    <text evidence="8">The sequence shown here is derived from an EMBL/GenBank/DDBJ whole genome shotgun (WGS) entry which is preliminary data.</text>
</comment>
<dbReference type="InterPro" id="IPR050492">
    <property type="entry name" value="Bact_metal-bind_prot9"/>
</dbReference>
<dbReference type="InterPro" id="IPR006129">
    <property type="entry name" value="AdhesinB"/>
</dbReference>
<dbReference type="PRINTS" id="PR00690">
    <property type="entry name" value="ADHESNFAMILY"/>
</dbReference>
<organism evidence="8 9">
    <name type="scientific">Rothia aerolata</name>
    <dbReference type="NCBI Taxonomy" id="1812262"/>
    <lineage>
        <taxon>Bacteria</taxon>
        <taxon>Bacillati</taxon>
        <taxon>Actinomycetota</taxon>
        <taxon>Actinomycetes</taxon>
        <taxon>Micrococcales</taxon>
        <taxon>Micrococcaceae</taxon>
        <taxon>Rothia</taxon>
    </lineage>
</organism>
<accession>A0A917IXR5</accession>
<dbReference type="InterPro" id="IPR006128">
    <property type="entry name" value="Lipoprotein_PsaA-like"/>
</dbReference>